<gene>
    <name evidence="2" type="ORF">ERUC_LOCUS36871</name>
</gene>
<evidence type="ECO:0000313" key="3">
    <source>
        <dbReference type="Proteomes" id="UP001642260"/>
    </source>
</evidence>
<dbReference type="Proteomes" id="UP001642260">
    <property type="component" value="Unassembled WGS sequence"/>
</dbReference>
<accession>A0ABC8LL09</accession>
<organism evidence="2 3">
    <name type="scientific">Eruca vesicaria subsp. sativa</name>
    <name type="common">Garden rocket</name>
    <name type="synonym">Eruca sativa</name>
    <dbReference type="NCBI Taxonomy" id="29727"/>
    <lineage>
        <taxon>Eukaryota</taxon>
        <taxon>Viridiplantae</taxon>
        <taxon>Streptophyta</taxon>
        <taxon>Embryophyta</taxon>
        <taxon>Tracheophyta</taxon>
        <taxon>Spermatophyta</taxon>
        <taxon>Magnoliopsida</taxon>
        <taxon>eudicotyledons</taxon>
        <taxon>Gunneridae</taxon>
        <taxon>Pentapetalae</taxon>
        <taxon>rosids</taxon>
        <taxon>malvids</taxon>
        <taxon>Brassicales</taxon>
        <taxon>Brassicaceae</taxon>
        <taxon>Brassiceae</taxon>
        <taxon>Eruca</taxon>
    </lineage>
</organism>
<dbReference type="InterPro" id="IPR012340">
    <property type="entry name" value="NA-bd_OB-fold"/>
</dbReference>
<dbReference type="SUPFAM" id="SSF50249">
    <property type="entry name" value="Nucleic acid-binding proteins"/>
    <property type="match status" value="1"/>
</dbReference>
<evidence type="ECO:0000313" key="2">
    <source>
        <dbReference type="EMBL" id="CAH8384388.1"/>
    </source>
</evidence>
<comment type="caution">
    <text evidence="2">The sequence shown here is derived from an EMBL/GenBank/DDBJ whole genome shotgun (WGS) entry which is preliminary data.</text>
</comment>
<protein>
    <recommendedName>
        <fullName evidence="1">Replication protein A 70 kDa DNA-binding subunit B/D first OB fold domain-containing protein</fullName>
    </recommendedName>
</protein>
<proteinExistence type="predicted"/>
<dbReference type="Pfam" id="PF02721">
    <property type="entry name" value="DUF223"/>
    <property type="match status" value="1"/>
</dbReference>
<reference evidence="2 3" key="1">
    <citation type="submission" date="2022-03" db="EMBL/GenBank/DDBJ databases">
        <authorList>
            <person name="Macdonald S."/>
            <person name="Ahmed S."/>
            <person name="Newling K."/>
        </authorList>
    </citation>
    <scope>NUCLEOTIDE SEQUENCE [LARGE SCALE GENOMIC DNA]</scope>
</reference>
<dbReference type="AlphaFoldDB" id="A0ABC8LL09"/>
<sequence>MMISFPAIHVKIIRKWSTKTGRDHHSVILLGDAKGVTIEGSLNDALSLPKEIELKEGDWVEILNFDITRVFQLYRTTKHKYTIKFNESTLFRKIEPVNGSNFLCCANFGGINRGLYCPMYCIGMWTMLNSYLHC</sequence>
<feature type="domain" description="Replication protein A 70 kDa DNA-binding subunit B/D first OB fold" evidence="1">
    <location>
        <begin position="7"/>
        <end position="92"/>
    </location>
</feature>
<dbReference type="EMBL" id="CAKOAT010618487">
    <property type="protein sequence ID" value="CAH8384388.1"/>
    <property type="molecule type" value="Genomic_DNA"/>
</dbReference>
<name>A0ABC8LL09_ERUVS</name>
<dbReference type="InterPro" id="IPR003871">
    <property type="entry name" value="RFA1B/D_OB_1st"/>
</dbReference>
<dbReference type="Gene3D" id="2.40.50.140">
    <property type="entry name" value="Nucleic acid-binding proteins"/>
    <property type="match status" value="1"/>
</dbReference>
<keyword evidence="3" id="KW-1185">Reference proteome</keyword>
<evidence type="ECO:0000259" key="1">
    <source>
        <dbReference type="Pfam" id="PF02721"/>
    </source>
</evidence>